<evidence type="ECO:0000256" key="1">
    <source>
        <dbReference type="SAM" id="MobiDB-lite"/>
    </source>
</evidence>
<evidence type="ECO:0000313" key="3">
    <source>
        <dbReference type="EMBL" id="GAT60297.1"/>
    </source>
</evidence>
<dbReference type="Gene3D" id="1.10.20.10">
    <property type="entry name" value="Histone, subunit A"/>
    <property type="match status" value="1"/>
</dbReference>
<evidence type="ECO:0000313" key="4">
    <source>
        <dbReference type="Proteomes" id="UP000815677"/>
    </source>
</evidence>
<dbReference type="InterPro" id="IPR003958">
    <property type="entry name" value="CBFA_NFYB_domain"/>
</dbReference>
<feature type="domain" description="Transcription factor CBF/NF-Y/archaeal histone" evidence="2">
    <location>
        <begin position="46"/>
        <end position="107"/>
    </location>
</feature>
<feature type="compositionally biased region" description="Pro residues" evidence="1">
    <location>
        <begin position="338"/>
        <end position="347"/>
    </location>
</feature>
<feature type="compositionally biased region" description="Polar residues" evidence="1">
    <location>
        <begin position="1"/>
        <end position="11"/>
    </location>
</feature>
<dbReference type="Proteomes" id="UP000815677">
    <property type="component" value="Unassembled WGS sequence"/>
</dbReference>
<dbReference type="InterPro" id="IPR009072">
    <property type="entry name" value="Histone-fold"/>
</dbReference>
<proteinExistence type="predicted"/>
<feature type="compositionally biased region" description="Low complexity" evidence="1">
    <location>
        <begin position="206"/>
        <end position="215"/>
    </location>
</feature>
<feature type="compositionally biased region" description="Polar residues" evidence="1">
    <location>
        <begin position="216"/>
        <end position="232"/>
    </location>
</feature>
<feature type="compositionally biased region" description="Polar residues" evidence="1">
    <location>
        <begin position="294"/>
        <end position="310"/>
    </location>
</feature>
<keyword evidence="4" id="KW-1185">Reference proteome</keyword>
<feature type="region of interest" description="Disordered" evidence="1">
    <location>
        <begin position="294"/>
        <end position="347"/>
    </location>
</feature>
<dbReference type="SUPFAM" id="SSF47113">
    <property type="entry name" value="Histone-fold"/>
    <property type="match status" value="1"/>
</dbReference>
<name>A0ABQ0MAP0_MYCCL</name>
<dbReference type="EMBL" id="DF849942">
    <property type="protein sequence ID" value="GAT60297.1"/>
    <property type="molecule type" value="Genomic_DNA"/>
</dbReference>
<organism evidence="3 4">
    <name type="scientific">Mycena chlorophos</name>
    <name type="common">Agaric fungus</name>
    <name type="synonym">Agaricus chlorophos</name>
    <dbReference type="NCBI Taxonomy" id="658473"/>
    <lineage>
        <taxon>Eukaryota</taxon>
        <taxon>Fungi</taxon>
        <taxon>Dikarya</taxon>
        <taxon>Basidiomycota</taxon>
        <taxon>Agaricomycotina</taxon>
        <taxon>Agaricomycetes</taxon>
        <taxon>Agaricomycetidae</taxon>
        <taxon>Agaricales</taxon>
        <taxon>Marasmiineae</taxon>
        <taxon>Mycenaceae</taxon>
        <taxon>Mycena</taxon>
    </lineage>
</organism>
<gene>
    <name evidence="3" type="ORF">MCHLO_16448</name>
</gene>
<feature type="compositionally biased region" description="Acidic residues" evidence="1">
    <location>
        <begin position="18"/>
        <end position="36"/>
    </location>
</feature>
<feature type="compositionally biased region" description="Basic and acidic residues" evidence="1">
    <location>
        <begin position="178"/>
        <end position="205"/>
    </location>
</feature>
<protein>
    <recommendedName>
        <fullName evidence="2">Transcription factor CBF/NF-Y/archaeal histone domain-containing protein</fullName>
    </recommendedName>
</protein>
<accession>A0ABQ0MAP0</accession>
<evidence type="ECO:0000259" key="2">
    <source>
        <dbReference type="Pfam" id="PF00808"/>
    </source>
</evidence>
<sequence>MEVDSAAQSVASEPPMDMSDDDETDQLAFDDMDEDPLERIPGEPLLPSDRLENIIKAHGVLGSLALSKEGLFMLSVAAEEFIHRLVQGGHRQANAERRTTINYRDMASTTQQYQEFMFLRETIPLPVSAKEAMELREAKEREMIANDPALLDSTNQLALNGSAQATFVKFKNTKAKTNGKEPKANGKEPKANGKEPKANGKEKAAKANAAASGSGTQSRTADRPSTSTSAPGSRSEGWTRWAGTTTNFPTDPRLNGLLANANAHTLQAALAAQAIRNGETLPVSSLLSNPYQRTTSLWSNSSTPSIQQGAATPDPERAPLVASTSAKPARGAQASGSNPPPPAPPAA</sequence>
<feature type="region of interest" description="Disordered" evidence="1">
    <location>
        <begin position="1"/>
        <end position="36"/>
    </location>
</feature>
<dbReference type="Pfam" id="PF00808">
    <property type="entry name" value="CBFD_NFYB_HMF"/>
    <property type="match status" value="1"/>
</dbReference>
<reference evidence="3" key="1">
    <citation type="submission" date="2014-09" db="EMBL/GenBank/DDBJ databases">
        <title>Genome sequence of the luminous mushroom Mycena chlorophos for searching fungal bioluminescence genes.</title>
        <authorList>
            <person name="Tanaka Y."/>
            <person name="Kasuga D."/>
            <person name="Oba Y."/>
            <person name="Hase S."/>
            <person name="Sato K."/>
            <person name="Oba Y."/>
            <person name="Sakakibara Y."/>
        </authorList>
    </citation>
    <scope>NUCLEOTIDE SEQUENCE</scope>
</reference>
<feature type="region of interest" description="Disordered" evidence="1">
    <location>
        <begin position="170"/>
        <end position="247"/>
    </location>
</feature>